<gene>
    <name evidence="2" type="ORF">QJS10_CPA03g01477</name>
</gene>
<proteinExistence type="predicted"/>
<keyword evidence="3" id="KW-1185">Reference proteome</keyword>
<dbReference type="InterPro" id="IPR007750">
    <property type="entry name" value="DUF674"/>
</dbReference>
<dbReference type="PANTHER" id="PTHR33103:SF19">
    <property type="entry name" value="OS09G0544700 PROTEIN"/>
    <property type="match status" value="1"/>
</dbReference>
<evidence type="ECO:0000313" key="2">
    <source>
        <dbReference type="EMBL" id="KAK1320074.1"/>
    </source>
</evidence>
<name>A0AAV9F373_ACOCL</name>
<comment type="caution">
    <text evidence="2">The sequence shown here is derived from an EMBL/GenBank/DDBJ whole genome shotgun (WGS) entry which is preliminary data.</text>
</comment>
<sequence>MATNKKHCLKLLVDNRSQRVLFAEADKTAVDFLFGLLSLPLGSVVKHLNKKCTVGSLGDLYGSFESLSGTHIQLGQNKASSSTQPNSTLHSQVGSFPSAPALKNKYNCG</sequence>
<organism evidence="2 3">
    <name type="scientific">Acorus calamus</name>
    <name type="common">Sweet flag</name>
    <dbReference type="NCBI Taxonomy" id="4465"/>
    <lineage>
        <taxon>Eukaryota</taxon>
        <taxon>Viridiplantae</taxon>
        <taxon>Streptophyta</taxon>
        <taxon>Embryophyta</taxon>
        <taxon>Tracheophyta</taxon>
        <taxon>Spermatophyta</taxon>
        <taxon>Magnoliopsida</taxon>
        <taxon>Liliopsida</taxon>
        <taxon>Acoraceae</taxon>
        <taxon>Acorus</taxon>
    </lineage>
</organism>
<feature type="region of interest" description="Disordered" evidence="1">
    <location>
        <begin position="75"/>
        <end position="109"/>
    </location>
</feature>
<evidence type="ECO:0000313" key="3">
    <source>
        <dbReference type="Proteomes" id="UP001180020"/>
    </source>
</evidence>
<dbReference type="AlphaFoldDB" id="A0AAV9F373"/>
<accession>A0AAV9F373</accession>
<reference evidence="2" key="2">
    <citation type="submission" date="2023-06" db="EMBL/GenBank/DDBJ databases">
        <authorList>
            <person name="Ma L."/>
            <person name="Liu K.-W."/>
            <person name="Li Z."/>
            <person name="Hsiao Y.-Y."/>
            <person name="Qi Y."/>
            <person name="Fu T."/>
            <person name="Tang G."/>
            <person name="Zhang D."/>
            <person name="Sun W.-H."/>
            <person name="Liu D.-K."/>
            <person name="Li Y."/>
            <person name="Chen G.-Z."/>
            <person name="Liu X.-D."/>
            <person name="Liao X.-Y."/>
            <person name="Jiang Y.-T."/>
            <person name="Yu X."/>
            <person name="Hao Y."/>
            <person name="Huang J."/>
            <person name="Zhao X.-W."/>
            <person name="Ke S."/>
            <person name="Chen Y.-Y."/>
            <person name="Wu W.-L."/>
            <person name="Hsu J.-L."/>
            <person name="Lin Y.-F."/>
            <person name="Huang M.-D."/>
            <person name="Li C.-Y."/>
            <person name="Huang L."/>
            <person name="Wang Z.-W."/>
            <person name="Zhao X."/>
            <person name="Zhong W.-Y."/>
            <person name="Peng D.-H."/>
            <person name="Ahmad S."/>
            <person name="Lan S."/>
            <person name="Zhang J.-S."/>
            <person name="Tsai W.-C."/>
            <person name="Van De Peer Y."/>
            <person name="Liu Z.-J."/>
        </authorList>
    </citation>
    <scope>NUCLEOTIDE SEQUENCE</scope>
    <source>
        <strain evidence="2">CP</strain>
        <tissue evidence="2">Leaves</tissue>
    </source>
</reference>
<feature type="compositionally biased region" description="Polar residues" evidence="1">
    <location>
        <begin position="75"/>
        <end position="95"/>
    </location>
</feature>
<evidence type="ECO:0000256" key="1">
    <source>
        <dbReference type="SAM" id="MobiDB-lite"/>
    </source>
</evidence>
<dbReference type="Proteomes" id="UP001180020">
    <property type="component" value="Unassembled WGS sequence"/>
</dbReference>
<dbReference type="PANTHER" id="PTHR33103">
    <property type="entry name" value="OS01G0153900 PROTEIN"/>
    <property type="match status" value="1"/>
</dbReference>
<dbReference type="EMBL" id="JAUJYO010000003">
    <property type="protein sequence ID" value="KAK1320074.1"/>
    <property type="molecule type" value="Genomic_DNA"/>
</dbReference>
<evidence type="ECO:0008006" key="4">
    <source>
        <dbReference type="Google" id="ProtNLM"/>
    </source>
</evidence>
<dbReference type="Pfam" id="PF05056">
    <property type="entry name" value="DUF674"/>
    <property type="match status" value="1"/>
</dbReference>
<reference evidence="2" key="1">
    <citation type="journal article" date="2023" name="Nat. Commun.">
        <title>Diploid and tetraploid genomes of Acorus and the evolution of monocots.</title>
        <authorList>
            <person name="Ma L."/>
            <person name="Liu K.W."/>
            <person name="Li Z."/>
            <person name="Hsiao Y.Y."/>
            <person name="Qi Y."/>
            <person name="Fu T."/>
            <person name="Tang G.D."/>
            <person name="Zhang D."/>
            <person name="Sun W.H."/>
            <person name="Liu D.K."/>
            <person name="Li Y."/>
            <person name="Chen G.Z."/>
            <person name="Liu X.D."/>
            <person name="Liao X.Y."/>
            <person name="Jiang Y.T."/>
            <person name="Yu X."/>
            <person name="Hao Y."/>
            <person name="Huang J."/>
            <person name="Zhao X.W."/>
            <person name="Ke S."/>
            <person name="Chen Y.Y."/>
            <person name="Wu W.L."/>
            <person name="Hsu J.L."/>
            <person name="Lin Y.F."/>
            <person name="Huang M.D."/>
            <person name="Li C.Y."/>
            <person name="Huang L."/>
            <person name="Wang Z.W."/>
            <person name="Zhao X."/>
            <person name="Zhong W.Y."/>
            <person name="Peng D.H."/>
            <person name="Ahmad S."/>
            <person name="Lan S."/>
            <person name="Zhang J.S."/>
            <person name="Tsai W.C."/>
            <person name="Van de Peer Y."/>
            <person name="Liu Z.J."/>
        </authorList>
    </citation>
    <scope>NUCLEOTIDE SEQUENCE</scope>
    <source>
        <strain evidence="2">CP</strain>
    </source>
</reference>
<protein>
    <recommendedName>
        <fullName evidence="4">DUF674 family protein</fullName>
    </recommendedName>
</protein>